<proteinExistence type="predicted"/>
<keyword evidence="2" id="KW-1185">Reference proteome</keyword>
<reference evidence="2" key="1">
    <citation type="journal article" date="2019" name="Int. J. Syst. Evol. Microbiol.">
        <title>The Global Catalogue of Microorganisms (GCM) 10K type strain sequencing project: providing services to taxonomists for standard genome sequencing and annotation.</title>
        <authorList>
            <consortium name="The Broad Institute Genomics Platform"/>
            <consortium name="The Broad Institute Genome Sequencing Center for Infectious Disease"/>
            <person name="Wu L."/>
            <person name="Ma J."/>
        </authorList>
    </citation>
    <scope>NUCLEOTIDE SEQUENCE [LARGE SCALE GENOMIC DNA]</scope>
    <source>
        <strain evidence="2">NBRC 106348</strain>
    </source>
</reference>
<dbReference type="RefSeq" id="WP_284293909.1">
    <property type="nucleotide sequence ID" value="NZ_BSUK01000001.1"/>
</dbReference>
<gene>
    <name evidence="1" type="ORF">GCM10025864_30000</name>
</gene>
<dbReference type="Proteomes" id="UP001157091">
    <property type="component" value="Unassembled WGS sequence"/>
</dbReference>
<accession>A0ABQ6I3C9</accession>
<protein>
    <submittedName>
        <fullName evidence="1">Uncharacterized protein</fullName>
    </submittedName>
</protein>
<evidence type="ECO:0000313" key="2">
    <source>
        <dbReference type="Proteomes" id="UP001157091"/>
    </source>
</evidence>
<dbReference type="EMBL" id="BSUK01000001">
    <property type="protein sequence ID" value="GMA25241.1"/>
    <property type="molecule type" value="Genomic_DNA"/>
</dbReference>
<sequence>MAHELAARLDARRAAESAAARRMVESFVERARERGIAPAPLRVRAYGGRGSYRTPLHGWYLRADRTAAVGEDGEFYVLTAPRSLRARLAGTTPVPSDPPLVLGAGGRDGESVDLDVALERALRPS</sequence>
<organism evidence="1 2">
    <name type="scientific">Luteimicrobium album</name>
    <dbReference type="NCBI Taxonomy" id="1054550"/>
    <lineage>
        <taxon>Bacteria</taxon>
        <taxon>Bacillati</taxon>
        <taxon>Actinomycetota</taxon>
        <taxon>Actinomycetes</taxon>
        <taxon>Micrococcales</taxon>
        <taxon>Luteimicrobium</taxon>
    </lineage>
</organism>
<evidence type="ECO:0000313" key="1">
    <source>
        <dbReference type="EMBL" id="GMA25241.1"/>
    </source>
</evidence>
<name>A0ABQ6I3C9_9MICO</name>
<comment type="caution">
    <text evidence="1">The sequence shown here is derived from an EMBL/GenBank/DDBJ whole genome shotgun (WGS) entry which is preliminary data.</text>
</comment>